<dbReference type="PANTHER" id="PTHR30582">
    <property type="entry name" value="L,D-TRANSPEPTIDASE"/>
    <property type="match status" value="1"/>
</dbReference>
<feature type="domain" description="L,D-TPase catalytic" evidence="8">
    <location>
        <begin position="182"/>
        <end position="294"/>
    </location>
</feature>
<feature type="active site" description="Nucleophile" evidence="6">
    <location>
        <position position="269"/>
    </location>
</feature>
<dbReference type="EMBL" id="BAABIM010000002">
    <property type="protein sequence ID" value="GAA4683993.1"/>
    <property type="molecule type" value="Genomic_DNA"/>
</dbReference>
<evidence type="ECO:0000256" key="2">
    <source>
        <dbReference type="ARBA" id="ARBA00022679"/>
    </source>
</evidence>
<keyword evidence="4 6" id="KW-0573">Peptidoglycan synthesis</keyword>
<dbReference type="PROSITE" id="PS52029">
    <property type="entry name" value="LD_TPASE"/>
    <property type="match status" value="1"/>
</dbReference>
<dbReference type="SUPFAM" id="SSF141523">
    <property type="entry name" value="L,D-transpeptidase catalytic domain-like"/>
    <property type="match status" value="1"/>
</dbReference>
<dbReference type="InterPro" id="IPR038063">
    <property type="entry name" value="Transpep_catalytic_dom"/>
</dbReference>
<dbReference type="Gene3D" id="2.40.440.10">
    <property type="entry name" value="L,D-transpeptidase catalytic domain-like"/>
    <property type="match status" value="1"/>
</dbReference>
<evidence type="ECO:0000256" key="1">
    <source>
        <dbReference type="ARBA" id="ARBA00004752"/>
    </source>
</evidence>
<evidence type="ECO:0000256" key="4">
    <source>
        <dbReference type="ARBA" id="ARBA00022984"/>
    </source>
</evidence>
<evidence type="ECO:0000256" key="5">
    <source>
        <dbReference type="ARBA" id="ARBA00023316"/>
    </source>
</evidence>
<sequence>MSALPLLRRPLLTGVLALLLCALAFGAGHLVRTQADAAEPATRPAPAAAPTEEPAAPTAPRRTREPEVTPVVEPEAPVLRPGPRLLGPGEESDEVRELQARLAQIDWFDAGVTGYYGEVTEEAVRGFQAKRGIPVTGEVDQRTQDRLLAMTTEPSEAELSGLPATGGGNTPGPLDPRCETGRVLCVDKTSDTLRWVVDGEVLTTVDVRFGGEATPTREGEFSVYRKSRDHVSSLYDTSMPFAMFFDGGQAVHYSPDFAAVGYAGASHGCVNVRDYDAVAALYDQVEVGDRVIVYWS</sequence>
<dbReference type="PANTHER" id="PTHR30582:SF33">
    <property type="entry name" value="EXPORTED PROTEIN"/>
    <property type="match status" value="1"/>
</dbReference>
<evidence type="ECO:0000259" key="8">
    <source>
        <dbReference type="PROSITE" id="PS52029"/>
    </source>
</evidence>
<dbReference type="InterPro" id="IPR002477">
    <property type="entry name" value="Peptidoglycan-bd-like"/>
</dbReference>
<evidence type="ECO:0000313" key="9">
    <source>
        <dbReference type="EMBL" id="GAA4683993.1"/>
    </source>
</evidence>
<dbReference type="RefSeq" id="WP_345265613.1">
    <property type="nucleotide sequence ID" value="NZ_BAABIM010000002.1"/>
</dbReference>
<keyword evidence="3 6" id="KW-0133">Cell shape</keyword>
<keyword evidence="10" id="KW-1185">Reference proteome</keyword>
<dbReference type="Gene3D" id="1.10.101.10">
    <property type="entry name" value="PGBD-like superfamily/PGBD"/>
    <property type="match status" value="1"/>
</dbReference>
<feature type="compositionally biased region" description="Low complexity" evidence="7">
    <location>
        <begin position="68"/>
        <end position="89"/>
    </location>
</feature>
<evidence type="ECO:0000256" key="7">
    <source>
        <dbReference type="SAM" id="MobiDB-lite"/>
    </source>
</evidence>
<accession>A0ABP8WBG2</accession>
<evidence type="ECO:0000256" key="6">
    <source>
        <dbReference type="PROSITE-ProRule" id="PRU01373"/>
    </source>
</evidence>
<evidence type="ECO:0000256" key="3">
    <source>
        <dbReference type="ARBA" id="ARBA00022960"/>
    </source>
</evidence>
<reference evidence="10" key="1">
    <citation type="journal article" date="2019" name="Int. J. Syst. Evol. Microbiol.">
        <title>The Global Catalogue of Microorganisms (GCM) 10K type strain sequencing project: providing services to taxonomists for standard genome sequencing and annotation.</title>
        <authorList>
            <consortium name="The Broad Institute Genomics Platform"/>
            <consortium name="The Broad Institute Genome Sequencing Center for Infectious Disease"/>
            <person name="Wu L."/>
            <person name="Ma J."/>
        </authorList>
    </citation>
    <scope>NUCLEOTIDE SEQUENCE [LARGE SCALE GENOMIC DNA]</scope>
    <source>
        <strain evidence="10">JCM 18127</strain>
    </source>
</reference>
<keyword evidence="2" id="KW-0808">Transferase</keyword>
<dbReference type="Pfam" id="PF03734">
    <property type="entry name" value="YkuD"/>
    <property type="match status" value="1"/>
</dbReference>
<comment type="caution">
    <text evidence="9">The sequence shown here is derived from an EMBL/GenBank/DDBJ whole genome shotgun (WGS) entry which is preliminary data.</text>
</comment>
<comment type="pathway">
    <text evidence="1 6">Cell wall biogenesis; peptidoglycan biosynthesis.</text>
</comment>
<protein>
    <recommendedName>
        <fullName evidence="8">L,D-TPase catalytic domain-containing protein</fullName>
    </recommendedName>
</protein>
<dbReference type="CDD" id="cd16913">
    <property type="entry name" value="YkuD_like"/>
    <property type="match status" value="1"/>
</dbReference>
<feature type="compositionally biased region" description="Low complexity" evidence="7">
    <location>
        <begin position="37"/>
        <end position="60"/>
    </location>
</feature>
<dbReference type="InterPro" id="IPR036365">
    <property type="entry name" value="PGBD-like_sf"/>
</dbReference>
<feature type="active site" description="Proton donor/acceptor" evidence="6">
    <location>
        <position position="252"/>
    </location>
</feature>
<gene>
    <name evidence="9" type="ORF">GCM10023226_21600</name>
</gene>
<organism evidence="9 10">
    <name type="scientific">Nocardioides nanhaiensis</name>
    <dbReference type="NCBI Taxonomy" id="1476871"/>
    <lineage>
        <taxon>Bacteria</taxon>
        <taxon>Bacillati</taxon>
        <taxon>Actinomycetota</taxon>
        <taxon>Actinomycetes</taxon>
        <taxon>Propionibacteriales</taxon>
        <taxon>Nocardioidaceae</taxon>
        <taxon>Nocardioides</taxon>
    </lineage>
</organism>
<dbReference type="Proteomes" id="UP001500621">
    <property type="component" value="Unassembled WGS sequence"/>
</dbReference>
<name>A0ABP8WBG2_9ACTN</name>
<dbReference type="Pfam" id="PF01471">
    <property type="entry name" value="PG_binding_1"/>
    <property type="match status" value="1"/>
</dbReference>
<proteinExistence type="predicted"/>
<dbReference type="InterPro" id="IPR036366">
    <property type="entry name" value="PGBDSf"/>
</dbReference>
<feature type="region of interest" description="Disordered" evidence="7">
    <location>
        <begin position="37"/>
        <end position="92"/>
    </location>
</feature>
<evidence type="ECO:0000313" key="10">
    <source>
        <dbReference type="Proteomes" id="UP001500621"/>
    </source>
</evidence>
<keyword evidence="5 6" id="KW-0961">Cell wall biogenesis/degradation</keyword>
<feature type="region of interest" description="Disordered" evidence="7">
    <location>
        <begin position="153"/>
        <end position="175"/>
    </location>
</feature>
<dbReference type="SUPFAM" id="SSF47090">
    <property type="entry name" value="PGBD-like"/>
    <property type="match status" value="1"/>
</dbReference>
<dbReference type="InterPro" id="IPR050979">
    <property type="entry name" value="LD-transpeptidase"/>
</dbReference>
<dbReference type="InterPro" id="IPR005490">
    <property type="entry name" value="LD_TPept_cat_dom"/>
</dbReference>